<dbReference type="InterPro" id="IPR007820">
    <property type="entry name" value="AbrB_fam"/>
</dbReference>
<feature type="transmembrane region" description="Helical" evidence="1">
    <location>
        <begin position="188"/>
        <end position="208"/>
    </location>
</feature>
<sequence length="355" mass="36027">MRLDLPPAHALPRAALPFLLCTALAALGGWVFQRLGTPLPWLLGALFFAAAARLSGLPVRASRRLRNGGLMVLGCALGLFFTPHAAGRLAEQMPLVLGAGLATLAIGVALSPLLARTARVDRVTALFASIPGGVAEMSVLGESYGARPTTVAIVQLLRVVGVVVLVPSAFAALEIAGTMPSAAVAAPFQPAGFALLAGTAAALALLLTRLGVRNGWMLGGLASGLAFTASGMALTGVPGWITASAQILMGAQLGSQFERAALLGGGRLLGAAILQVAVLTGICCAVGAALAWCLGLDIASLVLANAPGGMAEMSLTAKALLLDVPMVVAFHLVRIALTAVLVQPCTAWMRRSGWL</sequence>
<dbReference type="InterPro" id="IPR017516">
    <property type="entry name" value="AbrB_dup"/>
</dbReference>
<evidence type="ECO:0000256" key="1">
    <source>
        <dbReference type="SAM" id="Phobius"/>
    </source>
</evidence>
<feature type="transmembrane region" description="Helical" evidence="1">
    <location>
        <begin position="12"/>
        <end position="32"/>
    </location>
</feature>
<feature type="transmembrane region" description="Helical" evidence="1">
    <location>
        <begin position="319"/>
        <end position="342"/>
    </location>
</feature>
<feature type="transmembrane region" description="Helical" evidence="1">
    <location>
        <begin position="269"/>
        <end position="299"/>
    </location>
</feature>
<reference evidence="3" key="1">
    <citation type="journal article" date="2019" name="Int. J. Syst. Evol. Microbiol.">
        <title>The Global Catalogue of Microorganisms (GCM) 10K type strain sequencing project: providing services to taxonomists for standard genome sequencing and annotation.</title>
        <authorList>
            <consortium name="The Broad Institute Genomics Platform"/>
            <consortium name="The Broad Institute Genome Sequencing Center for Infectious Disease"/>
            <person name="Wu L."/>
            <person name="Ma J."/>
        </authorList>
    </citation>
    <scope>NUCLEOTIDE SEQUENCE [LARGE SCALE GENOMIC DNA]</scope>
    <source>
        <strain evidence="3">KCTC 52094</strain>
    </source>
</reference>
<protein>
    <submittedName>
        <fullName evidence="2">AbrB family transcriptional regulator</fullName>
    </submittedName>
</protein>
<keyword evidence="1" id="KW-0472">Membrane</keyword>
<dbReference type="RefSeq" id="WP_379593110.1">
    <property type="nucleotide sequence ID" value="NZ_JBHRTN010000004.1"/>
</dbReference>
<proteinExistence type="predicted"/>
<name>A0ABV7FYJ2_9PROT</name>
<dbReference type="Pfam" id="PF05145">
    <property type="entry name" value="AbrB"/>
    <property type="match status" value="1"/>
</dbReference>
<evidence type="ECO:0000313" key="3">
    <source>
        <dbReference type="Proteomes" id="UP001595593"/>
    </source>
</evidence>
<keyword evidence="3" id="KW-1185">Reference proteome</keyword>
<feature type="transmembrane region" description="Helical" evidence="1">
    <location>
        <begin position="215"/>
        <end position="234"/>
    </location>
</feature>
<dbReference type="PANTHER" id="PTHR38457:SF1">
    <property type="entry name" value="REGULATOR ABRB-RELATED"/>
    <property type="match status" value="1"/>
</dbReference>
<feature type="transmembrane region" description="Helical" evidence="1">
    <location>
        <begin position="93"/>
        <end position="115"/>
    </location>
</feature>
<dbReference type="PANTHER" id="PTHR38457">
    <property type="entry name" value="REGULATOR ABRB-RELATED"/>
    <property type="match status" value="1"/>
</dbReference>
<keyword evidence="1" id="KW-0812">Transmembrane</keyword>
<dbReference type="EMBL" id="JBHRTN010000004">
    <property type="protein sequence ID" value="MFC3123835.1"/>
    <property type="molecule type" value="Genomic_DNA"/>
</dbReference>
<dbReference type="PIRSF" id="PIRSF038991">
    <property type="entry name" value="Protein_AbrB"/>
    <property type="match status" value="1"/>
</dbReference>
<evidence type="ECO:0000313" key="2">
    <source>
        <dbReference type="EMBL" id="MFC3123835.1"/>
    </source>
</evidence>
<feature type="transmembrane region" description="Helical" evidence="1">
    <location>
        <begin position="156"/>
        <end position="176"/>
    </location>
</feature>
<accession>A0ABV7FYJ2</accession>
<keyword evidence="1" id="KW-1133">Transmembrane helix</keyword>
<organism evidence="2 3">
    <name type="scientific">Teichococcus globiformis</name>
    <dbReference type="NCBI Taxonomy" id="2307229"/>
    <lineage>
        <taxon>Bacteria</taxon>
        <taxon>Pseudomonadati</taxon>
        <taxon>Pseudomonadota</taxon>
        <taxon>Alphaproteobacteria</taxon>
        <taxon>Acetobacterales</taxon>
        <taxon>Roseomonadaceae</taxon>
        <taxon>Roseomonas</taxon>
    </lineage>
</organism>
<dbReference type="Proteomes" id="UP001595593">
    <property type="component" value="Unassembled WGS sequence"/>
</dbReference>
<feature type="transmembrane region" description="Helical" evidence="1">
    <location>
        <begin position="38"/>
        <end position="56"/>
    </location>
</feature>
<dbReference type="NCBIfam" id="TIGR03082">
    <property type="entry name" value="Gneg_AbrB_dup"/>
    <property type="match status" value="1"/>
</dbReference>
<gene>
    <name evidence="2" type="ORF">ACFOD4_02085</name>
</gene>
<comment type="caution">
    <text evidence="2">The sequence shown here is derived from an EMBL/GenBank/DDBJ whole genome shotgun (WGS) entry which is preliminary data.</text>
</comment>